<dbReference type="PANTHER" id="PTHR24305:SF210">
    <property type="entry name" value="CYTOCHROME P450 MONOOXYGENASE ASQL-RELATED"/>
    <property type="match status" value="1"/>
</dbReference>
<comment type="caution">
    <text evidence="10">The sequence shown here is derived from an EMBL/GenBank/DDBJ whole genome shotgun (WGS) entry which is preliminary data.</text>
</comment>
<comment type="cofactor">
    <cofactor evidence="1 8">
        <name>heme</name>
        <dbReference type="ChEBI" id="CHEBI:30413"/>
    </cofactor>
</comment>
<dbReference type="SUPFAM" id="SSF48264">
    <property type="entry name" value="Cytochrome P450"/>
    <property type="match status" value="1"/>
</dbReference>
<evidence type="ECO:0000313" key="10">
    <source>
        <dbReference type="EMBL" id="KAJ9604043.1"/>
    </source>
</evidence>
<dbReference type="PROSITE" id="PS00086">
    <property type="entry name" value="CYTOCHROME_P450"/>
    <property type="match status" value="1"/>
</dbReference>
<evidence type="ECO:0000256" key="5">
    <source>
        <dbReference type="ARBA" id="ARBA00023002"/>
    </source>
</evidence>
<evidence type="ECO:0000256" key="2">
    <source>
        <dbReference type="ARBA" id="ARBA00010617"/>
    </source>
</evidence>
<dbReference type="InterPro" id="IPR001128">
    <property type="entry name" value="Cyt_P450"/>
</dbReference>
<sequence length="506" mass="56862">MQSMDVFKGSSLALTALAALFLAIFTVSLRSYLRLRHVPGPCLASITNLWLTYQFWSGKSNAAITTELHHKYGPVVRSGPNRMIFSKPSTIPVIYRTTDVMPKSSFYLPLRVMLRGREISSFVTVLDEKRMSAIKRLLLGNFTINSFLRQEGELDHTLSSLVQYLEQTKTGIDIGQTFGYWAFDSISRIALSEDQSFLSQQKDCGDTIESGFMRLTHGHRWGAIPTLEHLIFKNSFMQRMQKSSMLSIIAAEKMQNKLDQEKETDLEGQVDLLGKYLAASRRDPDLIKPVDVIGFLVSTMHAGSSTTGQAVAGILVTLLQNPAKMKKLEKEILDANLGETPQFGDANKLLYLDSVCREFFRYKHGGGTILDRTVPGEGITIDGIWVPGGTNVSVSTAVLNMDADIWGPHPERFVPERWMGLSDEKLKMMDHAELSFSTGRRMCMGRNLAMIEIKKAITRLITTFKITPTNPDDDLHTTIRKGNRPYYNSKLNFVRREGENEMTSPL</sequence>
<dbReference type="EMBL" id="JAPDRK010000020">
    <property type="protein sequence ID" value="KAJ9604043.1"/>
    <property type="molecule type" value="Genomic_DNA"/>
</dbReference>
<evidence type="ECO:0000256" key="1">
    <source>
        <dbReference type="ARBA" id="ARBA00001971"/>
    </source>
</evidence>
<reference evidence="10" key="1">
    <citation type="submission" date="2022-10" db="EMBL/GenBank/DDBJ databases">
        <title>Culturing micro-colonial fungi from biological soil crusts in the Mojave desert and describing Neophaeococcomyces mojavensis, and introducing the new genera and species Taxawa tesnikishii.</title>
        <authorList>
            <person name="Kurbessoian T."/>
            <person name="Stajich J.E."/>
        </authorList>
    </citation>
    <scope>NUCLEOTIDE SEQUENCE</scope>
    <source>
        <strain evidence="10">TK_41</strain>
    </source>
</reference>
<dbReference type="Pfam" id="PF00067">
    <property type="entry name" value="p450"/>
    <property type="match status" value="1"/>
</dbReference>
<keyword evidence="3 8" id="KW-0349">Heme</keyword>
<keyword evidence="4 8" id="KW-0479">Metal-binding</keyword>
<keyword evidence="11" id="KW-1185">Reference proteome</keyword>
<dbReference type="Proteomes" id="UP001172673">
    <property type="component" value="Unassembled WGS sequence"/>
</dbReference>
<evidence type="ECO:0000256" key="8">
    <source>
        <dbReference type="PIRSR" id="PIRSR602401-1"/>
    </source>
</evidence>
<dbReference type="AlphaFoldDB" id="A0AA39CD90"/>
<evidence type="ECO:0000256" key="4">
    <source>
        <dbReference type="ARBA" id="ARBA00022723"/>
    </source>
</evidence>
<evidence type="ECO:0008006" key="12">
    <source>
        <dbReference type="Google" id="ProtNLM"/>
    </source>
</evidence>
<protein>
    <recommendedName>
        <fullName evidence="12">Cytochrome P450</fullName>
    </recommendedName>
</protein>
<dbReference type="InterPro" id="IPR002401">
    <property type="entry name" value="Cyt_P450_E_grp-I"/>
</dbReference>
<dbReference type="InterPro" id="IPR036396">
    <property type="entry name" value="Cyt_P450_sf"/>
</dbReference>
<dbReference type="PANTHER" id="PTHR24305">
    <property type="entry name" value="CYTOCHROME P450"/>
    <property type="match status" value="1"/>
</dbReference>
<proteinExistence type="inferred from homology"/>
<dbReference type="Gene3D" id="1.10.630.10">
    <property type="entry name" value="Cytochrome P450"/>
    <property type="match status" value="1"/>
</dbReference>
<dbReference type="GO" id="GO:0016705">
    <property type="term" value="F:oxidoreductase activity, acting on paired donors, with incorporation or reduction of molecular oxygen"/>
    <property type="evidence" value="ECO:0007669"/>
    <property type="project" value="InterPro"/>
</dbReference>
<evidence type="ECO:0000256" key="7">
    <source>
        <dbReference type="ARBA" id="ARBA00023033"/>
    </source>
</evidence>
<dbReference type="InterPro" id="IPR050121">
    <property type="entry name" value="Cytochrome_P450_monoxygenase"/>
</dbReference>
<evidence type="ECO:0000256" key="6">
    <source>
        <dbReference type="ARBA" id="ARBA00023004"/>
    </source>
</evidence>
<comment type="similarity">
    <text evidence="2 9">Belongs to the cytochrome P450 family.</text>
</comment>
<dbReference type="PRINTS" id="PR00463">
    <property type="entry name" value="EP450I"/>
</dbReference>
<evidence type="ECO:0000313" key="11">
    <source>
        <dbReference type="Proteomes" id="UP001172673"/>
    </source>
</evidence>
<gene>
    <name evidence="10" type="ORF">H2200_011566</name>
</gene>
<organism evidence="10 11">
    <name type="scientific">Cladophialophora chaetospira</name>
    <dbReference type="NCBI Taxonomy" id="386627"/>
    <lineage>
        <taxon>Eukaryota</taxon>
        <taxon>Fungi</taxon>
        <taxon>Dikarya</taxon>
        <taxon>Ascomycota</taxon>
        <taxon>Pezizomycotina</taxon>
        <taxon>Eurotiomycetes</taxon>
        <taxon>Chaetothyriomycetidae</taxon>
        <taxon>Chaetothyriales</taxon>
        <taxon>Herpotrichiellaceae</taxon>
        <taxon>Cladophialophora</taxon>
    </lineage>
</organism>
<keyword evidence="7 9" id="KW-0503">Monooxygenase</keyword>
<keyword evidence="6 8" id="KW-0408">Iron</keyword>
<evidence type="ECO:0000256" key="3">
    <source>
        <dbReference type="ARBA" id="ARBA00022617"/>
    </source>
</evidence>
<accession>A0AA39CD90</accession>
<feature type="binding site" description="axial binding residue" evidence="8">
    <location>
        <position position="443"/>
    </location>
    <ligand>
        <name>heme</name>
        <dbReference type="ChEBI" id="CHEBI:30413"/>
    </ligand>
    <ligandPart>
        <name>Fe</name>
        <dbReference type="ChEBI" id="CHEBI:18248"/>
    </ligandPart>
</feature>
<dbReference type="InterPro" id="IPR017972">
    <property type="entry name" value="Cyt_P450_CS"/>
</dbReference>
<dbReference type="GO" id="GO:0005506">
    <property type="term" value="F:iron ion binding"/>
    <property type="evidence" value="ECO:0007669"/>
    <property type="project" value="InterPro"/>
</dbReference>
<dbReference type="GO" id="GO:0020037">
    <property type="term" value="F:heme binding"/>
    <property type="evidence" value="ECO:0007669"/>
    <property type="project" value="InterPro"/>
</dbReference>
<keyword evidence="5 9" id="KW-0560">Oxidoreductase</keyword>
<name>A0AA39CD90_9EURO</name>
<dbReference type="GO" id="GO:0004497">
    <property type="term" value="F:monooxygenase activity"/>
    <property type="evidence" value="ECO:0007669"/>
    <property type="project" value="UniProtKB-KW"/>
</dbReference>
<evidence type="ECO:0000256" key="9">
    <source>
        <dbReference type="RuleBase" id="RU000461"/>
    </source>
</evidence>